<proteinExistence type="predicted"/>
<dbReference type="AlphaFoldDB" id="A0A8T1V3X0"/>
<comment type="caution">
    <text evidence="1">The sequence shown here is derived from an EMBL/GenBank/DDBJ whole genome shotgun (WGS) entry which is preliminary data.</text>
</comment>
<reference evidence="1" key="1">
    <citation type="submission" date="2021-02" db="EMBL/GenBank/DDBJ databases">
        <authorList>
            <person name="Palmer J.M."/>
        </authorList>
    </citation>
    <scope>NUCLEOTIDE SEQUENCE</scope>
    <source>
        <strain evidence="1">SCRP734</strain>
    </source>
</reference>
<dbReference type="EMBL" id="JAGDFM010001029">
    <property type="protein sequence ID" value="KAG7375626.1"/>
    <property type="molecule type" value="Genomic_DNA"/>
</dbReference>
<dbReference type="OrthoDB" id="129223at2759"/>
<evidence type="ECO:0000313" key="2">
    <source>
        <dbReference type="Proteomes" id="UP000694044"/>
    </source>
</evidence>
<protein>
    <submittedName>
        <fullName evidence="1">Uncharacterized protein</fullName>
    </submittedName>
</protein>
<gene>
    <name evidence="1" type="ORF">PHYPSEUDO_000411</name>
</gene>
<evidence type="ECO:0000313" key="1">
    <source>
        <dbReference type="EMBL" id="KAG7375626.1"/>
    </source>
</evidence>
<organism evidence="1 2">
    <name type="scientific">Phytophthora pseudosyringae</name>
    <dbReference type="NCBI Taxonomy" id="221518"/>
    <lineage>
        <taxon>Eukaryota</taxon>
        <taxon>Sar</taxon>
        <taxon>Stramenopiles</taxon>
        <taxon>Oomycota</taxon>
        <taxon>Peronosporomycetes</taxon>
        <taxon>Peronosporales</taxon>
        <taxon>Peronosporaceae</taxon>
        <taxon>Phytophthora</taxon>
    </lineage>
</organism>
<sequence>MEAKRQRLDDKMEGEAAVTGPASKWVESSTLDFPEGLPVEYEYMQPQFYVRKCYPQYYKRITDLLKDGETVGVTVTGTPGIGKSVFFGYFLKRYSFENPLVTIITASFTKTGNMSTMRKVVV</sequence>
<name>A0A8T1V3X0_9STRA</name>
<dbReference type="Proteomes" id="UP000694044">
    <property type="component" value="Unassembled WGS sequence"/>
</dbReference>
<keyword evidence="2" id="KW-1185">Reference proteome</keyword>
<accession>A0A8T1V3X0</accession>